<protein>
    <submittedName>
        <fullName evidence="1">Uncharacterized protein</fullName>
    </submittedName>
</protein>
<dbReference type="Proteomes" id="UP000466187">
    <property type="component" value="Chromosome"/>
</dbReference>
<proteinExistence type="predicted"/>
<gene>
    <name evidence="1" type="ORF">MGAD_53280</name>
</gene>
<dbReference type="EMBL" id="AP022608">
    <property type="protein sequence ID" value="BBZ20993.1"/>
    <property type="molecule type" value="Genomic_DNA"/>
</dbReference>
<organism evidence="1 2">
    <name type="scientific">Mycolicibacterium gadium</name>
    <name type="common">Mycobacterium gadium</name>
    <dbReference type="NCBI Taxonomy" id="1794"/>
    <lineage>
        <taxon>Bacteria</taxon>
        <taxon>Bacillati</taxon>
        <taxon>Actinomycetota</taxon>
        <taxon>Actinomycetes</taxon>
        <taxon>Mycobacteriales</taxon>
        <taxon>Mycobacteriaceae</taxon>
        <taxon>Mycolicibacterium</taxon>
    </lineage>
</organism>
<sequence length="112" mass="10859">MTDAVAVCGAAAGAAGVAAVVSIDVKPCMSCVAAAGLDASCWMNGRPGTPGVGAGAAGWAEAVPLKATAAVTAPAAAIIVVAKSFLVLCMVLPFRLVGTPRPEATVLLVLLK</sequence>
<evidence type="ECO:0000313" key="2">
    <source>
        <dbReference type="Proteomes" id="UP000466187"/>
    </source>
</evidence>
<reference evidence="1 2" key="1">
    <citation type="journal article" date="2019" name="Emerg. Microbes Infect.">
        <title>Comprehensive subspecies identification of 175 nontuberculous mycobacteria species based on 7547 genomic profiles.</title>
        <authorList>
            <person name="Matsumoto Y."/>
            <person name="Kinjo T."/>
            <person name="Motooka D."/>
            <person name="Nabeya D."/>
            <person name="Jung N."/>
            <person name="Uechi K."/>
            <person name="Horii T."/>
            <person name="Iida T."/>
            <person name="Fujita J."/>
            <person name="Nakamura S."/>
        </authorList>
    </citation>
    <scope>NUCLEOTIDE SEQUENCE [LARGE SCALE GENOMIC DNA]</scope>
    <source>
        <strain evidence="1 2">JCM 12688</strain>
    </source>
</reference>
<dbReference type="AlphaFoldDB" id="A0A7I7WWW1"/>
<dbReference type="KEGG" id="mgad:MGAD_53280"/>
<evidence type="ECO:0000313" key="1">
    <source>
        <dbReference type="EMBL" id="BBZ20993.1"/>
    </source>
</evidence>
<accession>A0A7I7WWW1</accession>
<name>A0A7I7WWW1_MYCGU</name>